<sequence length="143" mass="16343">MNTLQKNSTLPSLKSLIENFWTADGFLGQPIFANNMYPTVNIIDKNSTYELTVSAPGFKKGDFKIENEDGLLTITAKTSTENKEEKENYLRKEFSTSSFSRSFRLPDNITEDQIKANYEDGLLRIHITKNAAKRKEVQEIKID</sequence>
<proteinExistence type="inferred from homology"/>
<keyword evidence="4" id="KW-0346">Stress response</keyword>
<dbReference type="AlphaFoldDB" id="A0A1G7QZN9"/>
<dbReference type="InterPro" id="IPR002068">
    <property type="entry name" value="A-crystallin/Hsp20_dom"/>
</dbReference>
<evidence type="ECO:0000256" key="1">
    <source>
        <dbReference type="PROSITE-ProRule" id="PRU00285"/>
    </source>
</evidence>
<dbReference type="InterPro" id="IPR008978">
    <property type="entry name" value="HSP20-like_chaperone"/>
</dbReference>
<dbReference type="RefSeq" id="WP_089873787.1">
    <property type="nucleotide sequence ID" value="NZ_FNBH01000003.1"/>
</dbReference>
<dbReference type="Proteomes" id="UP000199203">
    <property type="component" value="Unassembled WGS sequence"/>
</dbReference>
<protein>
    <submittedName>
        <fullName evidence="4">Heat shock protein Hsp20</fullName>
    </submittedName>
</protein>
<dbReference type="Gene3D" id="2.60.40.790">
    <property type="match status" value="1"/>
</dbReference>
<evidence type="ECO:0000259" key="3">
    <source>
        <dbReference type="PROSITE" id="PS01031"/>
    </source>
</evidence>
<dbReference type="Pfam" id="PF00011">
    <property type="entry name" value="HSP20"/>
    <property type="match status" value="1"/>
</dbReference>
<dbReference type="InterPro" id="IPR031107">
    <property type="entry name" value="Small_HSP"/>
</dbReference>
<dbReference type="PANTHER" id="PTHR11527">
    <property type="entry name" value="HEAT-SHOCK PROTEIN 20 FAMILY MEMBER"/>
    <property type="match status" value="1"/>
</dbReference>
<organism evidence="4 5">
    <name type="scientific">Epilithonimonas hungarica</name>
    <dbReference type="NCBI Taxonomy" id="454006"/>
    <lineage>
        <taxon>Bacteria</taxon>
        <taxon>Pseudomonadati</taxon>
        <taxon>Bacteroidota</taxon>
        <taxon>Flavobacteriia</taxon>
        <taxon>Flavobacteriales</taxon>
        <taxon>Weeksellaceae</taxon>
        <taxon>Chryseobacterium group</taxon>
        <taxon>Epilithonimonas</taxon>
    </lineage>
</organism>
<accession>A0A1G7QZN9</accession>
<dbReference type="CDD" id="cd06464">
    <property type="entry name" value="ACD_sHsps-like"/>
    <property type="match status" value="1"/>
</dbReference>
<name>A0A1G7QZN9_9FLAO</name>
<keyword evidence="5" id="KW-1185">Reference proteome</keyword>
<dbReference type="PROSITE" id="PS01031">
    <property type="entry name" value="SHSP"/>
    <property type="match status" value="1"/>
</dbReference>
<feature type="domain" description="SHSP" evidence="3">
    <location>
        <begin position="31"/>
        <end position="143"/>
    </location>
</feature>
<dbReference type="STRING" id="454006.SAMN05421825_2508"/>
<dbReference type="OrthoDB" id="9814487at2"/>
<evidence type="ECO:0000256" key="2">
    <source>
        <dbReference type="RuleBase" id="RU003616"/>
    </source>
</evidence>
<gene>
    <name evidence="4" type="ORF">SAMN05421825_2508</name>
</gene>
<comment type="similarity">
    <text evidence="1 2">Belongs to the small heat shock protein (HSP20) family.</text>
</comment>
<evidence type="ECO:0000313" key="5">
    <source>
        <dbReference type="Proteomes" id="UP000199203"/>
    </source>
</evidence>
<dbReference type="SUPFAM" id="SSF49764">
    <property type="entry name" value="HSP20-like chaperones"/>
    <property type="match status" value="1"/>
</dbReference>
<reference evidence="5" key="1">
    <citation type="submission" date="2016-10" db="EMBL/GenBank/DDBJ databases">
        <authorList>
            <person name="Varghese N."/>
            <person name="Submissions S."/>
        </authorList>
    </citation>
    <scope>NUCLEOTIDE SEQUENCE [LARGE SCALE GENOMIC DNA]</scope>
    <source>
        <strain evidence="5">DSM 19684</strain>
    </source>
</reference>
<evidence type="ECO:0000313" key="4">
    <source>
        <dbReference type="EMBL" id="SDG03955.1"/>
    </source>
</evidence>
<dbReference type="EMBL" id="FNBH01000003">
    <property type="protein sequence ID" value="SDG03955.1"/>
    <property type="molecule type" value="Genomic_DNA"/>
</dbReference>